<sequence>MMAWAQHLSAFCVLVTHFFTVRPQTNEVTVTLQPDWSVIYRGEKVTVRCQIQGGDTQWTYEWSTTSSNKPPSDSEYIINRATESDTGDYSCRGRKVHSATRWSQAKRLTVSGKFGSLIHSDNVSTDFK</sequence>
<dbReference type="InterPro" id="IPR013783">
    <property type="entry name" value="Ig-like_fold"/>
</dbReference>
<dbReference type="InterPro" id="IPR007110">
    <property type="entry name" value="Ig-like_dom"/>
</dbReference>
<accession>A0A665WVX6</accession>
<keyword evidence="2" id="KW-1015">Disulfide bond</keyword>
<keyword evidence="1 3" id="KW-0732">Signal</keyword>
<dbReference type="GO" id="GO:0004888">
    <property type="term" value="F:transmembrane signaling receptor activity"/>
    <property type="evidence" value="ECO:0007669"/>
    <property type="project" value="TreeGrafter"/>
</dbReference>
<evidence type="ECO:0000259" key="4">
    <source>
        <dbReference type="PROSITE" id="PS50835"/>
    </source>
</evidence>
<dbReference type="SMART" id="SM00409">
    <property type="entry name" value="IG"/>
    <property type="match status" value="1"/>
</dbReference>
<evidence type="ECO:0000256" key="1">
    <source>
        <dbReference type="ARBA" id="ARBA00022729"/>
    </source>
</evidence>
<dbReference type="Ensembl" id="ENSENLT00000049258.1">
    <property type="protein sequence ID" value="ENSENLP00000048111.1"/>
    <property type="gene ID" value="ENSENLG00000020295.1"/>
</dbReference>
<dbReference type="Proteomes" id="UP000472264">
    <property type="component" value="Chromosome 18"/>
</dbReference>
<dbReference type="InterPro" id="IPR003599">
    <property type="entry name" value="Ig_sub"/>
</dbReference>
<dbReference type="InterPro" id="IPR050488">
    <property type="entry name" value="Ig_Fc_receptor"/>
</dbReference>
<evidence type="ECO:0000256" key="2">
    <source>
        <dbReference type="ARBA" id="ARBA00023157"/>
    </source>
</evidence>
<dbReference type="OMA" id="VTIIINC"/>
<feature type="chain" id="PRO_5025350504" description="Ig-like domain-containing protein" evidence="3">
    <location>
        <begin position="24"/>
        <end position="128"/>
    </location>
</feature>
<dbReference type="AlphaFoldDB" id="A0A665WVX6"/>
<keyword evidence="6" id="KW-1185">Reference proteome</keyword>
<dbReference type="InParanoid" id="A0A665WVX6"/>
<dbReference type="GO" id="GO:0009897">
    <property type="term" value="C:external side of plasma membrane"/>
    <property type="evidence" value="ECO:0007669"/>
    <property type="project" value="TreeGrafter"/>
</dbReference>
<dbReference type="InterPro" id="IPR036179">
    <property type="entry name" value="Ig-like_dom_sf"/>
</dbReference>
<feature type="signal peptide" evidence="3">
    <location>
        <begin position="1"/>
        <end position="23"/>
    </location>
</feature>
<protein>
    <recommendedName>
        <fullName evidence="4">Ig-like domain-containing protein</fullName>
    </recommendedName>
</protein>
<proteinExistence type="predicted"/>
<feature type="domain" description="Ig-like" evidence="4">
    <location>
        <begin position="23"/>
        <end position="109"/>
    </location>
</feature>
<reference evidence="5" key="2">
    <citation type="submission" date="2025-08" db="UniProtKB">
        <authorList>
            <consortium name="Ensembl"/>
        </authorList>
    </citation>
    <scope>IDENTIFICATION</scope>
</reference>
<dbReference type="SUPFAM" id="SSF48726">
    <property type="entry name" value="Immunoglobulin"/>
    <property type="match status" value="1"/>
</dbReference>
<evidence type="ECO:0000313" key="6">
    <source>
        <dbReference type="Proteomes" id="UP000472264"/>
    </source>
</evidence>
<dbReference type="GO" id="GO:0007166">
    <property type="term" value="P:cell surface receptor signaling pathway"/>
    <property type="evidence" value="ECO:0007669"/>
    <property type="project" value="TreeGrafter"/>
</dbReference>
<reference evidence="5" key="1">
    <citation type="submission" date="2021-04" db="EMBL/GenBank/DDBJ databases">
        <authorList>
            <consortium name="Wellcome Sanger Institute Data Sharing"/>
        </authorList>
    </citation>
    <scope>NUCLEOTIDE SEQUENCE [LARGE SCALE GENOMIC DNA]</scope>
</reference>
<evidence type="ECO:0000256" key="3">
    <source>
        <dbReference type="SAM" id="SignalP"/>
    </source>
</evidence>
<dbReference type="GO" id="GO:0006955">
    <property type="term" value="P:immune response"/>
    <property type="evidence" value="ECO:0007669"/>
    <property type="project" value="TreeGrafter"/>
</dbReference>
<reference evidence="5" key="3">
    <citation type="submission" date="2025-09" db="UniProtKB">
        <authorList>
            <consortium name="Ensembl"/>
        </authorList>
    </citation>
    <scope>IDENTIFICATION</scope>
</reference>
<organism evidence="5 6">
    <name type="scientific">Echeneis naucrates</name>
    <name type="common">Live sharksucker</name>
    <dbReference type="NCBI Taxonomy" id="173247"/>
    <lineage>
        <taxon>Eukaryota</taxon>
        <taxon>Metazoa</taxon>
        <taxon>Chordata</taxon>
        <taxon>Craniata</taxon>
        <taxon>Vertebrata</taxon>
        <taxon>Euteleostomi</taxon>
        <taxon>Actinopterygii</taxon>
        <taxon>Neopterygii</taxon>
        <taxon>Teleostei</taxon>
        <taxon>Neoteleostei</taxon>
        <taxon>Acanthomorphata</taxon>
        <taxon>Carangaria</taxon>
        <taxon>Carangiformes</taxon>
        <taxon>Echeneidae</taxon>
        <taxon>Echeneis</taxon>
    </lineage>
</organism>
<evidence type="ECO:0000313" key="5">
    <source>
        <dbReference type="Ensembl" id="ENSENLP00000048111.1"/>
    </source>
</evidence>
<name>A0A665WVX6_ECHNA</name>
<dbReference type="PANTHER" id="PTHR11481:SF64">
    <property type="entry name" value="FC RECEPTOR-LIKE PROTEIN 4"/>
    <property type="match status" value="1"/>
</dbReference>
<dbReference type="PROSITE" id="PS50835">
    <property type="entry name" value="IG_LIKE"/>
    <property type="match status" value="1"/>
</dbReference>
<dbReference type="Gene3D" id="2.60.40.10">
    <property type="entry name" value="Immunoglobulins"/>
    <property type="match status" value="1"/>
</dbReference>
<dbReference type="Pfam" id="PF13927">
    <property type="entry name" value="Ig_3"/>
    <property type="match status" value="1"/>
</dbReference>
<dbReference type="PANTHER" id="PTHR11481">
    <property type="entry name" value="IMMUNOGLOBULIN FC RECEPTOR"/>
    <property type="match status" value="1"/>
</dbReference>